<evidence type="ECO:0000313" key="5">
    <source>
        <dbReference type="Ensembl" id="ENSOABP00000072165.1"/>
    </source>
</evidence>
<dbReference type="AlphaFoldDB" id="A0AAZ1XX87"/>
<comment type="similarity">
    <text evidence="1">Belongs to the TRAFAC class TrmE-Era-EngA-EngB-Septin-like GTPase superfamily. AIG1/Toc34/Toc159-like paraseptin GTPase family. IAN subfamily.</text>
</comment>
<dbReference type="CDD" id="cd01852">
    <property type="entry name" value="AIG1"/>
    <property type="match status" value="1"/>
</dbReference>
<protein>
    <recommendedName>
        <fullName evidence="4">AIG1-type G domain-containing protein</fullName>
    </recommendedName>
</protein>
<evidence type="ECO:0000256" key="1">
    <source>
        <dbReference type="ARBA" id="ARBA00008535"/>
    </source>
</evidence>
<name>A0AAZ1XX87_OREAU</name>
<dbReference type="Gene3D" id="3.40.50.300">
    <property type="entry name" value="P-loop containing nucleotide triphosphate hydrolases"/>
    <property type="match status" value="1"/>
</dbReference>
<keyword evidence="6" id="KW-1185">Reference proteome</keyword>
<dbReference type="Ensembl" id="ENSOABT00000081673.1">
    <property type="protein sequence ID" value="ENSOABP00000072165.1"/>
    <property type="gene ID" value="ENSOABG00000036243.1"/>
</dbReference>
<gene>
    <name evidence="5" type="primary">LOC120436501</name>
</gene>
<dbReference type="InterPro" id="IPR006703">
    <property type="entry name" value="G_AIG1"/>
</dbReference>
<dbReference type="InterPro" id="IPR045058">
    <property type="entry name" value="GIMA/IAN/Toc"/>
</dbReference>
<dbReference type="Proteomes" id="UP000472276">
    <property type="component" value="Unassembled WGS sequence"/>
</dbReference>
<keyword evidence="3" id="KW-0342">GTP-binding</keyword>
<evidence type="ECO:0000256" key="2">
    <source>
        <dbReference type="ARBA" id="ARBA00022741"/>
    </source>
</evidence>
<evidence type="ECO:0000259" key="4">
    <source>
        <dbReference type="PROSITE" id="PS51720"/>
    </source>
</evidence>
<dbReference type="InterPro" id="IPR027417">
    <property type="entry name" value="P-loop_NTPase"/>
</dbReference>
<reference evidence="5" key="3">
    <citation type="submission" date="2025-09" db="UniProtKB">
        <authorList>
            <consortium name="Ensembl"/>
        </authorList>
    </citation>
    <scope>IDENTIFICATION</scope>
</reference>
<feature type="domain" description="AIG1-type G" evidence="4">
    <location>
        <begin position="4"/>
        <end position="212"/>
    </location>
</feature>
<keyword evidence="2" id="KW-0547">Nucleotide-binding</keyword>
<dbReference type="PROSITE" id="PS51720">
    <property type="entry name" value="G_AIG1"/>
    <property type="match status" value="1"/>
</dbReference>
<proteinExistence type="inferred from homology"/>
<accession>A0AAZ1XX87</accession>
<dbReference type="SUPFAM" id="SSF52540">
    <property type="entry name" value="P-loop containing nucleoside triphosphate hydrolases"/>
    <property type="match status" value="1"/>
</dbReference>
<dbReference type="Pfam" id="PF04548">
    <property type="entry name" value="AIG1"/>
    <property type="match status" value="1"/>
</dbReference>
<dbReference type="RefSeq" id="XP_039463498.1">
    <property type="nucleotide sequence ID" value="XM_039607564.1"/>
</dbReference>
<evidence type="ECO:0000313" key="6">
    <source>
        <dbReference type="Proteomes" id="UP000472276"/>
    </source>
</evidence>
<dbReference type="PANTHER" id="PTHR10903:SF62">
    <property type="entry name" value="GTPASE IMAP FAMILY MEMBER 4-LIKE-RELATED"/>
    <property type="match status" value="1"/>
</dbReference>
<dbReference type="KEGG" id="oau:120436501"/>
<dbReference type="FunFam" id="3.40.50.300:FF:000366">
    <property type="entry name" value="GTPase, IMAP family member 2"/>
    <property type="match status" value="1"/>
</dbReference>
<dbReference type="GO" id="GO:0005525">
    <property type="term" value="F:GTP binding"/>
    <property type="evidence" value="ECO:0007669"/>
    <property type="project" value="UniProtKB-KW"/>
</dbReference>
<sequence>MDVPNTTRIVLLGKTGAGKSSLANTMLGRNEFKVLNFSDSQANVCEAKSGSVVGRNLTLIDTPGFFSPGFSEQELKHEIQRCVTKCPPGPHAFIIVLRVEKFTEQETTVIRKLQEYFSAEVFKYSTVVFTDGDQLPDRMSIEEFITNNKPLKDLVDKCGGRCHVVDNKYWTNQQDKYRNNQFQVTQLVNTIENMVMENEGGGYTTEMLKDWQRQQEECSKPSSLSTSLHRVYRLLTKYTTKKSVKVLVGVAVIVGALLFKKNCDHIASRCSSGNVKHTH</sequence>
<dbReference type="GeneID" id="120436501"/>
<organism evidence="5 6">
    <name type="scientific">Oreochromis aureus</name>
    <name type="common">Israeli tilapia</name>
    <name type="synonym">Chromis aureus</name>
    <dbReference type="NCBI Taxonomy" id="47969"/>
    <lineage>
        <taxon>Eukaryota</taxon>
        <taxon>Metazoa</taxon>
        <taxon>Chordata</taxon>
        <taxon>Craniata</taxon>
        <taxon>Vertebrata</taxon>
        <taxon>Euteleostomi</taxon>
        <taxon>Actinopterygii</taxon>
        <taxon>Neopterygii</taxon>
        <taxon>Teleostei</taxon>
        <taxon>Neoteleostei</taxon>
        <taxon>Acanthomorphata</taxon>
        <taxon>Ovalentaria</taxon>
        <taxon>Cichlomorphae</taxon>
        <taxon>Cichliformes</taxon>
        <taxon>Cichlidae</taxon>
        <taxon>African cichlids</taxon>
        <taxon>Pseudocrenilabrinae</taxon>
        <taxon>Oreochromini</taxon>
        <taxon>Oreochromis</taxon>
    </lineage>
</organism>
<evidence type="ECO:0000256" key="3">
    <source>
        <dbReference type="ARBA" id="ARBA00023134"/>
    </source>
</evidence>
<dbReference type="PANTHER" id="PTHR10903">
    <property type="entry name" value="GTPASE, IMAP FAMILY MEMBER-RELATED"/>
    <property type="match status" value="1"/>
</dbReference>
<reference evidence="5" key="2">
    <citation type="submission" date="2025-08" db="UniProtKB">
        <authorList>
            <consortium name="Ensembl"/>
        </authorList>
    </citation>
    <scope>IDENTIFICATION</scope>
</reference>
<reference evidence="6" key="1">
    <citation type="submission" date="2020-03" db="EMBL/GenBank/DDBJ databases">
        <title>Evolution of repeat sequences and sex chromosomes of tilapia species revealed by chromosome-level genomes.</title>
        <authorList>
            <person name="Xu L."/>
            <person name="Tao W."/>
            <person name="Wang D."/>
            <person name="Zhou Q."/>
        </authorList>
    </citation>
    <scope>NUCLEOTIDE SEQUENCE [LARGE SCALE GENOMIC DNA]</scope>
    <source>
        <strain evidence="6">Israel</strain>
    </source>
</reference>